<evidence type="ECO:0000256" key="5">
    <source>
        <dbReference type="ARBA" id="ARBA00033748"/>
    </source>
</evidence>
<evidence type="ECO:0000259" key="6">
    <source>
        <dbReference type="Pfam" id="PF00296"/>
    </source>
</evidence>
<dbReference type="SUPFAM" id="SSF51679">
    <property type="entry name" value="Bacterial luciferase-like"/>
    <property type="match status" value="1"/>
</dbReference>
<keyword evidence="3" id="KW-0560">Oxidoreductase</keyword>
<dbReference type="PANTHER" id="PTHR30011">
    <property type="entry name" value="ALKANESULFONATE MONOOXYGENASE-RELATED"/>
    <property type="match status" value="1"/>
</dbReference>
<gene>
    <name evidence="7" type="ORF">L207DRAFT_573472</name>
</gene>
<organism evidence="7 8">
    <name type="scientific">Hyaloscypha variabilis (strain UAMH 11265 / GT02V1 / F)</name>
    <name type="common">Meliniomyces variabilis</name>
    <dbReference type="NCBI Taxonomy" id="1149755"/>
    <lineage>
        <taxon>Eukaryota</taxon>
        <taxon>Fungi</taxon>
        <taxon>Dikarya</taxon>
        <taxon>Ascomycota</taxon>
        <taxon>Pezizomycotina</taxon>
        <taxon>Leotiomycetes</taxon>
        <taxon>Helotiales</taxon>
        <taxon>Hyaloscyphaceae</taxon>
        <taxon>Hyaloscypha</taxon>
        <taxon>Hyaloscypha variabilis</taxon>
    </lineage>
</organism>
<evidence type="ECO:0000256" key="1">
    <source>
        <dbReference type="ARBA" id="ARBA00022630"/>
    </source>
</evidence>
<dbReference type="Gene3D" id="3.20.20.30">
    <property type="entry name" value="Luciferase-like domain"/>
    <property type="match status" value="1"/>
</dbReference>
<dbReference type="Proteomes" id="UP000235786">
    <property type="component" value="Unassembled WGS sequence"/>
</dbReference>
<dbReference type="EMBL" id="KZ613966">
    <property type="protein sequence ID" value="PMD30654.1"/>
    <property type="molecule type" value="Genomic_DNA"/>
</dbReference>
<dbReference type="GO" id="GO:0016705">
    <property type="term" value="F:oxidoreductase activity, acting on paired donors, with incorporation or reduction of molecular oxygen"/>
    <property type="evidence" value="ECO:0007669"/>
    <property type="project" value="InterPro"/>
</dbReference>
<dbReference type="InterPro" id="IPR011251">
    <property type="entry name" value="Luciferase-like_dom"/>
</dbReference>
<sequence>MAPNKRIQLCFLETACTGSYMASGQWRSSTDNGKTKDRLKYYMELAKLAERGKISAIFLADWYVGFDVYGGGLYTMLASGHQVAHLDPVPIISAIAAVTETVSFAATVSTSYVNPYILARQFSTLDHLTDGRVGWNIVTSHTKGAAKVMGLEKPVEHDERYLVADEYMEVVYKLKIKKIEHKGKCFTMSGRSQLHPSPQRTPVLFQAGTSKPGIGFVARHAEAMFLNPCTVKQGKKVIAEARAAAAAEGRDPASLKFFPCIVPIIGRTEEEAKKKHEKALSVVDAIGGLAQFSGYTGIDMSVFPLDEPFTSSTLKGGASIQSVLNAFEASTDSSSMDSASSEPWTPRRLGMRMALGGLHPCPIGSVSQVADVFEEWITEADCDGFNVAYVSNPGSFEDVVDLLVPEL</sequence>
<dbReference type="InterPro" id="IPR016215">
    <property type="entry name" value="NTA_MOA"/>
</dbReference>
<evidence type="ECO:0000256" key="3">
    <source>
        <dbReference type="ARBA" id="ARBA00023002"/>
    </source>
</evidence>
<reference evidence="7 8" key="1">
    <citation type="submission" date="2016-04" db="EMBL/GenBank/DDBJ databases">
        <title>A degradative enzymes factory behind the ericoid mycorrhizal symbiosis.</title>
        <authorList>
            <consortium name="DOE Joint Genome Institute"/>
            <person name="Martino E."/>
            <person name="Morin E."/>
            <person name="Grelet G."/>
            <person name="Kuo A."/>
            <person name="Kohler A."/>
            <person name="Daghino S."/>
            <person name="Barry K."/>
            <person name="Choi C."/>
            <person name="Cichocki N."/>
            <person name="Clum A."/>
            <person name="Copeland A."/>
            <person name="Hainaut M."/>
            <person name="Haridas S."/>
            <person name="Labutti K."/>
            <person name="Lindquist E."/>
            <person name="Lipzen A."/>
            <person name="Khouja H.-R."/>
            <person name="Murat C."/>
            <person name="Ohm R."/>
            <person name="Olson A."/>
            <person name="Spatafora J."/>
            <person name="Veneault-Fourrey C."/>
            <person name="Henrissat B."/>
            <person name="Grigoriev I."/>
            <person name="Martin F."/>
            <person name="Perotto S."/>
        </authorList>
    </citation>
    <scope>NUCLEOTIDE SEQUENCE [LARGE SCALE GENOMIC DNA]</scope>
    <source>
        <strain evidence="7 8">F</strain>
    </source>
</reference>
<evidence type="ECO:0000256" key="2">
    <source>
        <dbReference type="ARBA" id="ARBA00022643"/>
    </source>
</evidence>
<dbReference type="InterPro" id="IPR051260">
    <property type="entry name" value="Diverse_substr_monoxygenases"/>
</dbReference>
<accession>A0A2J6QWL9</accession>
<dbReference type="AlphaFoldDB" id="A0A2J6QWL9"/>
<evidence type="ECO:0000256" key="4">
    <source>
        <dbReference type="ARBA" id="ARBA00023033"/>
    </source>
</evidence>
<keyword evidence="2" id="KW-0288">FMN</keyword>
<keyword evidence="8" id="KW-1185">Reference proteome</keyword>
<dbReference type="OrthoDB" id="5561043at2759"/>
<comment type="similarity">
    <text evidence="5">Belongs to the NtaA/SnaA/DszA monooxygenase family.</text>
</comment>
<protein>
    <submittedName>
        <fullName evidence="7">Bacterial luciferase-like protein</fullName>
    </submittedName>
</protein>
<dbReference type="PIRSF" id="PIRSF000337">
    <property type="entry name" value="NTA_MOA"/>
    <property type="match status" value="1"/>
</dbReference>
<feature type="domain" description="Luciferase-like" evidence="6">
    <location>
        <begin position="26"/>
        <end position="375"/>
    </location>
</feature>
<proteinExistence type="inferred from homology"/>
<dbReference type="GO" id="GO:0004497">
    <property type="term" value="F:monooxygenase activity"/>
    <property type="evidence" value="ECO:0007669"/>
    <property type="project" value="UniProtKB-KW"/>
</dbReference>
<evidence type="ECO:0000313" key="7">
    <source>
        <dbReference type="EMBL" id="PMD30654.1"/>
    </source>
</evidence>
<name>A0A2J6QWL9_HYAVF</name>
<dbReference type="STRING" id="1149755.A0A2J6QWL9"/>
<dbReference type="InterPro" id="IPR036661">
    <property type="entry name" value="Luciferase-like_sf"/>
</dbReference>
<keyword evidence="4" id="KW-0503">Monooxygenase</keyword>
<dbReference type="Pfam" id="PF00296">
    <property type="entry name" value="Bac_luciferase"/>
    <property type="match status" value="1"/>
</dbReference>
<dbReference type="PANTHER" id="PTHR30011:SF16">
    <property type="entry name" value="C2H2 FINGER DOMAIN TRANSCRIPTION FACTOR (EUROFUNG)-RELATED"/>
    <property type="match status" value="1"/>
</dbReference>
<evidence type="ECO:0000313" key="8">
    <source>
        <dbReference type="Proteomes" id="UP000235786"/>
    </source>
</evidence>
<keyword evidence="1" id="KW-0285">Flavoprotein</keyword>